<comment type="caution">
    <text evidence="1">The sequence shown here is derived from an EMBL/GenBank/DDBJ whole genome shotgun (WGS) entry which is preliminary data.</text>
</comment>
<dbReference type="GeneID" id="61421104"/>
<protein>
    <submittedName>
        <fullName evidence="1">Phage transcriptional regulator, ArpU family</fullName>
    </submittedName>
</protein>
<dbReference type="Pfam" id="PF07374">
    <property type="entry name" value="DUF1492"/>
    <property type="match status" value="1"/>
</dbReference>
<evidence type="ECO:0000313" key="2">
    <source>
        <dbReference type="Proteomes" id="UP000003732"/>
    </source>
</evidence>
<dbReference type="InterPro" id="IPR006524">
    <property type="entry name" value="ArpU-like"/>
</dbReference>
<dbReference type="InterPro" id="IPR010861">
    <property type="entry name" value="DUF1492"/>
</dbReference>
<proteinExistence type="predicted"/>
<dbReference type="RefSeq" id="WP_003102996.1">
    <property type="nucleotide sequence ID" value="NZ_AEUT02000001.1"/>
</dbReference>
<evidence type="ECO:0000313" key="1">
    <source>
        <dbReference type="EMBL" id="EGE53377.1"/>
    </source>
</evidence>
<dbReference type="EMBL" id="AEUT02000001">
    <property type="protein sequence ID" value="EGE53377.1"/>
    <property type="molecule type" value="Genomic_DNA"/>
</dbReference>
<gene>
    <name evidence="1" type="ORF">SPB_1478</name>
</gene>
<sequence length="128" mass="15363">MKDNKGTKKLKEFKRWQRISGNQPINYNDNYLLELNDYSKPPYTRRERLLINRECALEELNAITDGINSIKDIRLRQILILNYIATDKLKDYDIYIIMGKSESWYYPKKKQAIKEFEKTYRGACLMDI</sequence>
<reference evidence="1 2" key="1">
    <citation type="submission" date="2011-02" db="EMBL/GenBank/DDBJ databases">
        <authorList>
            <person name="Stanhope M.J."/>
            <person name="Durkin A.S."/>
            <person name="Hostetler J."/>
            <person name="Kim M."/>
            <person name="Radune D."/>
            <person name="Singh I."/>
            <person name="Town C.D."/>
        </authorList>
    </citation>
    <scope>NUCLEOTIDE SEQUENCE [LARGE SCALE GENOMIC DNA]</scope>
    <source>
        <strain evidence="1 2">NCFD 2020</strain>
    </source>
</reference>
<organism evidence="1 2">
    <name type="scientific">Streptococcus parauberis NCFD 2020</name>
    <dbReference type="NCBI Taxonomy" id="873447"/>
    <lineage>
        <taxon>Bacteria</taxon>
        <taxon>Bacillati</taxon>
        <taxon>Bacillota</taxon>
        <taxon>Bacilli</taxon>
        <taxon>Lactobacillales</taxon>
        <taxon>Streptococcaceae</taxon>
        <taxon>Streptococcus</taxon>
    </lineage>
</organism>
<accession>F1YY77</accession>
<dbReference type="HOGENOM" id="CLU_1958396_0_0_9"/>
<name>F1YY77_9STRE</name>
<dbReference type="Proteomes" id="UP000003732">
    <property type="component" value="Unassembled WGS sequence"/>
</dbReference>
<dbReference type="AlphaFoldDB" id="F1YY77"/>
<dbReference type="NCBIfam" id="TIGR01637">
    <property type="entry name" value="phage_arpU"/>
    <property type="match status" value="1"/>
</dbReference>